<evidence type="ECO:0000313" key="4">
    <source>
        <dbReference type="Proteomes" id="UP000000589"/>
    </source>
</evidence>
<dbReference type="Bgee" id="ENSMUSG00000049620">
    <property type="expression patterns" value="Expressed in blastoderm cell in morula and 28 other cell types or tissues"/>
</dbReference>
<dbReference type="GeneTree" id="ENSGT00940000162519"/>
<dbReference type="VEuPathDB" id="HostDB:ENSMUSG00000049620"/>
<reference evidence="2" key="4">
    <citation type="submission" date="2025-09" db="UniProtKB">
        <authorList>
            <consortium name="Ensembl"/>
        </authorList>
    </citation>
    <scope>IDENTIFICATION</scope>
    <source>
        <strain evidence="2">C57BL/6J</strain>
    </source>
</reference>
<feature type="signal peptide" evidence="1">
    <location>
        <begin position="1"/>
        <end position="23"/>
    </location>
</feature>
<dbReference type="AlphaFoldDB" id="Z4YLD7"/>
<accession>Z4YLD7</accession>
<reference evidence="2 4" key="2">
    <citation type="journal article" date="2011" name="PLoS Biol.">
        <title>Modernizing reference genome assemblies.</title>
        <authorList>
            <person name="Church D.M."/>
            <person name="Schneider V.A."/>
            <person name="Graves T."/>
            <person name="Auger K."/>
            <person name="Cunningham F."/>
            <person name="Bouk N."/>
            <person name="Chen H.C."/>
            <person name="Agarwala R."/>
            <person name="McLaren W.M."/>
            <person name="Ritchie G.R."/>
            <person name="Albracht D."/>
            <person name="Kremitzki M."/>
            <person name="Rock S."/>
            <person name="Kotkiewicz H."/>
            <person name="Kremitzki C."/>
            <person name="Wollam A."/>
            <person name="Trani L."/>
            <person name="Fulton L."/>
            <person name="Fulton R."/>
            <person name="Matthews L."/>
            <person name="Whitehead S."/>
            <person name="Chow W."/>
            <person name="Torrance J."/>
            <person name="Dunn M."/>
            <person name="Harden G."/>
            <person name="Threadgold G."/>
            <person name="Wood J."/>
            <person name="Collins J."/>
            <person name="Heath P."/>
            <person name="Griffiths G."/>
            <person name="Pelan S."/>
            <person name="Grafham D."/>
            <person name="Eichler E.E."/>
            <person name="Weinstock G."/>
            <person name="Mardis E.R."/>
            <person name="Wilson R.K."/>
            <person name="Howe K."/>
            <person name="Flicek P."/>
            <person name="Hubbard T."/>
        </authorList>
    </citation>
    <scope>NUCLEOTIDE SEQUENCE [LARGE SCALE GENOMIC DNA]</scope>
    <source>
        <strain evidence="2 4">C57BL/6J</strain>
    </source>
</reference>
<dbReference type="Antibodypedia" id="62205">
    <property type="antibodies" value="80 antibodies from 22 providers"/>
</dbReference>
<keyword evidence="1" id="KW-0732">Signal</keyword>
<dbReference type="AGR" id="MGI:2661234"/>
<reference evidence="2" key="3">
    <citation type="submission" date="2025-08" db="UniProtKB">
        <authorList>
            <consortium name="Ensembl"/>
        </authorList>
    </citation>
    <scope>IDENTIFICATION</scope>
    <source>
        <strain evidence="2">C57BL/6J</strain>
    </source>
</reference>
<evidence type="ECO:0000256" key="1">
    <source>
        <dbReference type="SAM" id="SignalP"/>
    </source>
</evidence>
<proteinExistence type="predicted"/>
<gene>
    <name evidence="2 3" type="primary">Prss33</name>
</gene>
<evidence type="ECO:0000313" key="2">
    <source>
        <dbReference type="Ensembl" id="ENSMUSP00000111104.4"/>
    </source>
</evidence>
<feature type="chain" id="PRO_5004992348" evidence="1">
    <location>
        <begin position="24"/>
        <end position="110"/>
    </location>
</feature>
<dbReference type="SMR" id="Z4YLD7"/>
<sequence>MRGASHLQILLLLVLGASRALWAIFLPEAQTLWHCPWSLRIPLPAPPCRNQDAGVCSLWAAPHVQPDRWGPGCSGWRVAVANKHSAPWSPCVRRVTHCTPVGVDGRSLFP</sequence>
<dbReference type="MGI" id="MGI:2661234">
    <property type="gene designation" value="Prss33"/>
</dbReference>
<organism evidence="2 4">
    <name type="scientific">Mus musculus</name>
    <name type="common">Mouse</name>
    <dbReference type="NCBI Taxonomy" id="10090"/>
    <lineage>
        <taxon>Eukaryota</taxon>
        <taxon>Metazoa</taxon>
        <taxon>Chordata</taxon>
        <taxon>Craniata</taxon>
        <taxon>Vertebrata</taxon>
        <taxon>Euteleostomi</taxon>
        <taxon>Mammalia</taxon>
        <taxon>Eutheria</taxon>
        <taxon>Euarchontoglires</taxon>
        <taxon>Glires</taxon>
        <taxon>Rodentia</taxon>
        <taxon>Myomorpha</taxon>
        <taxon>Muroidea</taxon>
        <taxon>Muridae</taxon>
        <taxon>Murinae</taxon>
        <taxon>Mus</taxon>
        <taxon>Mus</taxon>
    </lineage>
</organism>
<evidence type="ECO:0000313" key="3">
    <source>
        <dbReference type="MGI" id="MGI:2661234"/>
    </source>
</evidence>
<dbReference type="Ensembl" id="ENSMUST00000115444.3">
    <property type="protein sequence ID" value="ENSMUSP00000111104.4"/>
    <property type="gene ID" value="ENSMUSG00000049620.10"/>
</dbReference>
<reference evidence="2 4" key="1">
    <citation type="journal article" date="2009" name="PLoS Biol.">
        <title>Lineage-specific biology revealed by a finished genome assembly of the mouse.</title>
        <authorList>
            <consortium name="Mouse Genome Sequencing Consortium"/>
            <person name="Church D.M."/>
            <person name="Goodstadt L."/>
            <person name="Hillier L.W."/>
            <person name="Zody M.C."/>
            <person name="Goldstein S."/>
            <person name="She X."/>
            <person name="Bult C.J."/>
            <person name="Agarwala R."/>
            <person name="Cherry J.L."/>
            <person name="DiCuccio M."/>
            <person name="Hlavina W."/>
            <person name="Kapustin Y."/>
            <person name="Meric P."/>
            <person name="Maglott D."/>
            <person name="Birtle Z."/>
            <person name="Marques A.C."/>
            <person name="Graves T."/>
            <person name="Zhou S."/>
            <person name="Teague B."/>
            <person name="Potamousis K."/>
            <person name="Churas C."/>
            <person name="Place M."/>
            <person name="Herschleb J."/>
            <person name="Runnheim R."/>
            <person name="Forrest D."/>
            <person name="Amos-Landgraf J."/>
            <person name="Schwartz D.C."/>
            <person name="Cheng Z."/>
            <person name="Lindblad-Toh K."/>
            <person name="Eichler E.E."/>
            <person name="Ponting C.P."/>
        </authorList>
    </citation>
    <scope>NUCLEOTIDE SEQUENCE [LARGE SCALE GENOMIC DNA]</scope>
    <source>
        <strain evidence="2 4">C57BL/6J</strain>
    </source>
</reference>
<keyword evidence="4" id="KW-1185">Reference proteome</keyword>
<name>Z4YLD7_MOUSE</name>
<dbReference type="ExpressionAtlas" id="Z4YLD7">
    <property type="expression patterns" value="baseline and differential"/>
</dbReference>
<protein>
    <submittedName>
        <fullName evidence="2">Serine protease 33</fullName>
    </submittedName>
</protein>
<dbReference type="HOGENOM" id="CLU_2170221_0_0_1"/>
<dbReference type="Proteomes" id="UP000000589">
    <property type="component" value="Chromosome 17"/>
</dbReference>